<feature type="compositionally biased region" description="Basic and acidic residues" evidence="1">
    <location>
        <begin position="149"/>
        <end position="163"/>
    </location>
</feature>
<comment type="caution">
    <text evidence="2">The sequence shown here is derived from an EMBL/GenBank/DDBJ whole genome shotgun (WGS) entry which is preliminary data.</text>
</comment>
<accession>A0A9P4X545</accession>
<feature type="region of interest" description="Disordered" evidence="1">
    <location>
        <begin position="201"/>
        <end position="237"/>
    </location>
</feature>
<feature type="compositionally biased region" description="Basic and acidic residues" evidence="1">
    <location>
        <begin position="212"/>
        <end position="237"/>
    </location>
</feature>
<reference evidence="2 3" key="1">
    <citation type="submission" date="2018-06" db="EMBL/GenBank/DDBJ databases">
        <title>Genome analysis of cellulolytic fungus Trichoderma lentiforme CFAM-422.</title>
        <authorList>
            <person name="Steindorff A.S."/>
            <person name="Formighieri E.F."/>
            <person name="Midorikawa G.E.O."/>
            <person name="Tamietti M.S."/>
            <person name="Ramos E.Z."/>
            <person name="Silva A.S."/>
            <person name="Bon E.P.S."/>
            <person name="Mendes T.D."/>
            <person name="Damaso M.C.T."/>
            <person name="Favaro L.C.L."/>
        </authorList>
    </citation>
    <scope>NUCLEOTIDE SEQUENCE [LARGE SCALE GENOMIC DNA]</scope>
    <source>
        <strain evidence="2 3">CFAM-422</strain>
    </source>
</reference>
<organism evidence="2 3">
    <name type="scientific">Trichoderma lentiforme</name>
    <dbReference type="NCBI Taxonomy" id="1567552"/>
    <lineage>
        <taxon>Eukaryota</taxon>
        <taxon>Fungi</taxon>
        <taxon>Dikarya</taxon>
        <taxon>Ascomycota</taxon>
        <taxon>Pezizomycotina</taxon>
        <taxon>Sordariomycetes</taxon>
        <taxon>Hypocreomycetidae</taxon>
        <taxon>Hypocreales</taxon>
        <taxon>Hypocreaceae</taxon>
        <taxon>Trichoderma</taxon>
    </lineage>
</organism>
<feature type="region of interest" description="Disordered" evidence="1">
    <location>
        <begin position="149"/>
        <end position="170"/>
    </location>
</feature>
<keyword evidence="3" id="KW-1185">Reference proteome</keyword>
<evidence type="ECO:0000313" key="2">
    <source>
        <dbReference type="EMBL" id="KAF3058993.1"/>
    </source>
</evidence>
<sequence length="237" mass="26582">MVHYGVSGFTLGRRVGEALGMGQGGFKGLWFWGLGVLRTSPRTSEYRQVFLFFCAGIALADSRVEAESGCDLAGRPSSHGGRSDCPIPWHSPGMDVMVDDGVSPGEEEGLELRHQNQAGWTAVSRGRHLQRTVPRGNLATWLFPDSAEHDLTKREQGQKDRSRQTSGGCEWNMELLAPIQRRRPSFDDRIRQKKKREIRWVRPAKPVGGPKAFERHQVEALHDDAGYEEGRRCESRS</sequence>
<proteinExistence type="predicted"/>
<evidence type="ECO:0000313" key="3">
    <source>
        <dbReference type="Proteomes" id="UP000801864"/>
    </source>
</evidence>
<evidence type="ECO:0000256" key="1">
    <source>
        <dbReference type="SAM" id="MobiDB-lite"/>
    </source>
</evidence>
<gene>
    <name evidence="2" type="ORF">CFAM422_011573</name>
</gene>
<dbReference type="EMBL" id="QLNT01000025">
    <property type="protein sequence ID" value="KAF3058993.1"/>
    <property type="molecule type" value="Genomic_DNA"/>
</dbReference>
<dbReference type="Proteomes" id="UP000801864">
    <property type="component" value="Unassembled WGS sequence"/>
</dbReference>
<protein>
    <submittedName>
        <fullName evidence="2">Uncharacterized protein</fullName>
    </submittedName>
</protein>
<dbReference type="AlphaFoldDB" id="A0A9P4X545"/>
<name>A0A9P4X545_9HYPO</name>